<name>A0ABW4REZ9_9BACL</name>
<proteinExistence type="predicted"/>
<feature type="chain" id="PRO_5046047501" evidence="2">
    <location>
        <begin position="28"/>
        <end position="247"/>
    </location>
</feature>
<dbReference type="RefSeq" id="WP_347324222.1">
    <property type="nucleotide sequence ID" value="NZ_JBCGUH010000003.1"/>
</dbReference>
<keyword evidence="4" id="KW-1185">Reference proteome</keyword>
<accession>A0ABW4REZ9</accession>
<evidence type="ECO:0000313" key="4">
    <source>
        <dbReference type="Proteomes" id="UP001597233"/>
    </source>
</evidence>
<sequence>MRKLWLTLTMTAVFVGSAAMPVTPIFAASSDNTPDGTYTMDLSEDGATEGDVEGDTYGDDSSLDDIDPALLDEFYQFDTYLGELGSLLDYSDKAWATYNTNEYVSSANRKQEYQMMTYTVIPNYIKFVAGLKQIKPQNAELAKIHAQYVKGASAELEAFKLYKKYVSSTQMNKVLLKKAQALLTTGNTLVEQYYSDMDQYQVRFEPLYEYENDESYEDDGSYEDDESYEGDSSSTDITPTTSLDDFV</sequence>
<feature type="compositionally biased region" description="Acidic residues" evidence="1">
    <location>
        <begin position="213"/>
        <end position="229"/>
    </location>
</feature>
<dbReference type="EMBL" id="JBHUEH010000010">
    <property type="protein sequence ID" value="MFD1884570.1"/>
    <property type="molecule type" value="Genomic_DNA"/>
</dbReference>
<dbReference type="Proteomes" id="UP001597233">
    <property type="component" value="Unassembled WGS sequence"/>
</dbReference>
<feature type="region of interest" description="Disordered" evidence="1">
    <location>
        <begin position="37"/>
        <end position="57"/>
    </location>
</feature>
<feature type="compositionally biased region" description="Acidic residues" evidence="1">
    <location>
        <begin position="42"/>
        <end position="57"/>
    </location>
</feature>
<keyword evidence="2" id="KW-0732">Signal</keyword>
<feature type="region of interest" description="Disordered" evidence="1">
    <location>
        <begin position="213"/>
        <end position="247"/>
    </location>
</feature>
<evidence type="ECO:0000256" key="1">
    <source>
        <dbReference type="SAM" id="MobiDB-lite"/>
    </source>
</evidence>
<protein>
    <submittedName>
        <fullName evidence="3">Uncharacterized protein</fullName>
    </submittedName>
</protein>
<reference evidence="4" key="1">
    <citation type="journal article" date="2019" name="Int. J. Syst. Evol. Microbiol.">
        <title>The Global Catalogue of Microorganisms (GCM) 10K type strain sequencing project: providing services to taxonomists for standard genome sequencing and annotation.</title>
        <authorList>
            <consortium name="The Broad Institute Genomics Platform"/>
            <consortium name="The Broad Institute Genome Sequencing Center for Infectious Disease"/>
            <person name="Wu L."/>
            <person name="Ma J."/>
        </authorList>
    </citation>
    <scope>NUCLEOTIDE SEQUENCE [LARGE SCALE GENOMIC DNA]</scope>
    <source>
        <strain evidence="4">CCUG 54950</strain>
    </source>
</reference>
<organism evidence="3 4">
    <name type="scientific">Paenibacillus wenxiniae</name>
    <dbReference type="NCBI Taxonomy" id="1636843"/>
    <lineage>
        <taxon>Bacteria</taxon>
        <taxon>Bacillati</taxon>
        <taxon>Bacillota</taxon>
        <taxon>Bacilli</taxon>
        <taxon>Bacillales</taxon>
        <taxon>Paenibacillaceae</taxon>
        <taxon>Paenibacillus</taxon>
    </lineage>
</organism>
<comment type="caution">
    <text evidence="3">The sequence shown here is derived from an EMBL/GenBank/DDBJ whole genome shotgun (WGS) entry which is preliminary data.</text>
</comment>
<feature type="signal peptide" evidence="2">
    <location>
        <begin position="1"/>
        <end position="27"/>
    </location>
</feature>
<evidence type="ECO:0000313" key="3">
    <source>
        <dbReference type="EMBL" id="MFD1884570.1"/>
    </source>
</evidence>
<feature type="compositionally biased region" description="Low complexity" evidence="1">
    <location>
        <begin position="230"/>
        <end position="247"/>
    </location>
</feature>
<evidence type="ECO:0000256" key="2">
    <source>
        <dbReference type="SAM" id="SignalP"/>
    </source>
</evidence>
<gene>
    <name evidence="3" type="ORF">ACFSC9_03465</name>
</gene>